<accession>A0A7S0J7L2</accession>
<sequence>MREVRRAPLEPGEPATFSMLRVPFFLEPRYPHSEGFEETNRVRLHRKWGSEEGFLAQKQRHRLKERGWAVGIAKFDLDRIASSTFAAHRLVQHVTKTAGVDAAERLYADLNYRHFEKGRKLNDRAMLVECAARVGIDETDARLFLESDQGTAEIERAQRLLEQLGVHSIPTLCVGGRHLVSAAVPHQVTVQHLRQLEAMEPRERGTGWMFAEPLGIPQHVLDAPLDLGSGVAGDAQEAVGSSG</sequence>
<dbReference type="Gene3D" id="3.40.30.10">
    <property type="entry name" value="Glutaredoxin"/>
    <property type="match status" value="1"/>
</dbReference>
<protein>
    <recommendedName>
        <fullName evidence="1">DSBA-like thioredoxin domain-containing protein</fullName>
    </recommendedName>
</protein>
<dbReference type="GO" id="GO:0016491">
    <property type="term" value="F:oxidoreductase activity"/>
    <property type="evidence" value="ECO:0007669"/>
    <property type="project" value="InterPro"/>
</dbReference>
<dbReference type="PANTHER" id="PTHR13887">
    <property type="entry name" value="GLUTATHIONE S-TRANSFERASE KAPPA"/>
    <property type="match status" value="1"/>
</dbReference>
<proteinExistence type="predicted"/>
<organism evidence="2">
    <name type="scientific">Calcidiscus leptoporus</name>
    <dbReference type="NCBI Taxonomy" id="127549"/>
    <lineage>
        <taxon>Eukaryota</taxon>
        <taxon>Haptista</taxon>
        <taxon>Haptophyta</taxon>
        <taxon>Prymnesiophyceae</taxon>
        <taxon>Coccolithales</taxon>
        <taxon>Calcidiscaceae</taxon>
        <taxon>Calcidiscus</taxon>
    </lineage>
</organism>
<evidence type="ECO:0000259" key="1">
    <source>
        <dbReference type="Pfam" id="PF01323"/>
    </source>
</evidence>
<gene>
    <name evidence="2" type="ORF">CLEP1334_LOCUS18657</name>
</gene>
<dbReference type="EMBL" id="HBER01036767">
    <property type="protein sequence ID" value="CAD8543370.1"/>
    <property type="molecule type" value="Transcribed_RNA"/>
</dbReference>
<dbReference type="InterPro" id="IPR036249">
    <property type="entry name" value="Thioredoxin-like_sf"/>
</dbReference>
<dbReference type="Pfam" id="PF01323">
    <property type="entry name" value="DSBA"/>
    <property type="match status" value="1"/>
</dbReference>
<dbReference type="AlphaFoldDB" id="A0A7S0J7L2"/>
<dbReference type="PANTHER" id="PTHR13887:SF41">
    <property type="entry name" value="THIOREDOXIN SUPERFAMILY PROTEIN"/>
    <property type="match status" value="1"/>
</dbReference>
<dbReference type="InterPro" id="IPR001853">
    <property type="entry name" value="DSBA-like_thioredoxin_dom"/>
</dbReference>
<evidence type="ECO:0000313" key="2">
    <source>
        <dbReference type="EMBL" id="CAD8543370.1"/>
    </source>
</evidence>
<dbReference type="SUPFAM" id="SSF52833">
    <property type="entry name" value="Thioredoxin-like"/>
    <property type="match status" value="1"/>
</dbReference>
<name>A0A7S0J7L2_9EUKA</name>
<reference evidence="2" key="1">
    <citation type="submission" date="2021-01" db="EMBL/GenBank/DDBJ databases">
        <authorList>
            <person name="Corre E."/>
            <person name="Pelletier E."/>
            <person name="Niang G."/>
            <person name="Scheremetjew M."/>
            <person name="Finn R."/>
            <person name="Kale V."/>
            <person name="Holt S."/>
            <person name="Cochrane G."/>
            <person name="Meng A."/>
            <person name="Brown T."/>
            <person name="Cohen L."/>
        </authorList>
    </citation>
    <scope>NUCLEOTIDE SEQUENCE</scope>
    <source>
        <strain evidence="2">RCC1130</strain>
    </source>
</reference>
<feature type="domain" description="DSBA-like thioredoxin" evidence="1">
    <location>
        <begin position="74"/>
        <end position="183"/>
    </location>
</feature>